<keyword evidence="5 8" id="KW-1133">Transmembrane helix</keyword>
<feature type="transmembrane region" description="Helical" evidence="8">
    <location>
        <begin position="117"/>
        <end position="136"/>
    </location>
</feature>
<evidence type="ECO:0000256" key="1">
    <source>
        <dbReference type="ARBA" id="ARBA00004651"/>
    </source>
</evidence>
<dbReference type="Gene3D" id="3.40.720.10">
    <property type="entry name" value="Alkaline Phosphatase, subunit A"/>
    <property type="match status" value="1"/>
</dbReference>
<dbReference type="RefSeq" id="WP_045286476.1">
    <property type="nucleotide sequence ID" value="NZ_JAMGNB010000009.1"/>
</dbReference>
<dbReference type="GO" id="GO:0016776">
    <property type="term" value="F:phosphotransferase activity, phosphate group as acceptor"/>
    <property type="evidence" value="ECO:0007669"/>
    <property type="project" value="TreeGrafter"/>
</dbReference>
<proteinExistence type="inferred from homology"/>
<dbReference type="Pfam" id="PF00884">
    <property type="entry name" value="Sulfatase"/>
    <property type="match status" value="1"/>
</dbReference>
<feature type="domain" description="Sulfatase N-terminal" evidence="9">
    <location>
        <begin position="228"/>
        <end position="481"/>
    </location>
</feature>
<dbReference type="CDD" id="cd16017">
    <property type="entry name" value="LptA"/>
    <property type="match status" value="1"/>
</dbReference>
<evidence type="ECO:0000259" key="9">
    <source>
        <dbReference type="Pfam" id="PF00884"/>
    </source>
</evidence>
<organism evidence="10 11">
    <name type="scientific">Enterobacter sichuanensis</name>
    <dbReference type="NCBI Taxonomy" id="2071710"/>
    <lineage>
        <taxon>Bacteria</taxon>
        <taxon>Pseudomonadati</taxon>
        <taxon>Pseudomonadota</taxon>
        <taxon>Gammaproteobacteria</taxon>
        <taxon>Enterobacterales</taxon>
        <taxon>Enterobacteriaceae</taxon>
        <taxon>Enterobacter</taxon>
        <taxon>Enterobacter cloacae complex</taxon>
    </lineage>
</organism>
<evidence type="ECO:0000256" key="8">
    <source>
        <dbReference type="SAM" id="Phobius"/>
    </source>
</evidence>
<dbReference type="PANTHER" id="PTHR30443">
    <property type="entry name" value="INNER MEMBRANE PROTEIN"/>
    <property type="match status" value="1"/>
</dbReference>
<protein>
    <submittedName>
        <fullName evidence="10">Membrane protein</fullName>
    </submittedName>
</protein>
<evidence type="ECO:0000256" key="7">
    <source>
        <dbReference type="ARBA" id="ARBA00038481"/>
    </source>
</evidence>
<dbReference type="OrthoDB" id="9786870at2"/>
<comment type="caution">
    <text evidence="10">The sequence shown here is derived from an EMBL/GenBank/DDBJ whole genome shotgun (WGS) entry which is preliminary data.</text>
</comment>
<evidence type="ECO:0000256" key="2">
    <source>
        <dbReference type="ARBA" id="ARBA00022475"/>
    </source>
</evidence>
<dbReference type="EMBL" id="JZYX01000050">
    <property type="protein sequence ID" value="KJN21563.1"/>
    <property type="molecule type" value="Genomic_DNA"/>
</dbReference>
<name>A0A0F1AIL0_9ENTR</name>
<comment type="similarity">
    <text evidence="7">Belongs to the phosphoethanolamine transferase family.</text>
</comment>
<keyword evidence="4 8" id="KW-0812">Transmembrane</keyword>
<dbReference type="InterPro" id="IPR058130">
    <property type="entry name" value="PEA_transf_C"/>
</dbReference>
<keyword evidence="6 8" id="KW-0472">Membrane</keyword>
<gene>
    <name evidence="10" type="ORF">SS37_20300</name>
</gene>
<dbReference type="AlphaFoldDB" id="A0A0F1AIL0"/>
<dbReference type="PANTHER" id="PTHR30443:SF4">
    <property type="entry name" value="PHOSPHOETHANOLAMINE TRANSFERASE OPGE-RELATED"/>
    <property type="match status" value="1"/>
</dbReference>
<dbReference type="GO" id="GO:0005886">
    <property type="term" value="C:plasma membrane"/>
    <property type="evidence" value="ECO:0007669"/>
    <property type="project" value="UniProtKB-SubCell"/>
</dbReference>
<dbReference type="PATRIC" id="fig|1619248.3.peg.3734"/>
<dbReference type="SUPFAM" id="SSF53649">
    <property type="entry name" value="Alkaline phosphatase-like"/>
    <property type="match status" value="1"/>
</dbReference>
<evidence type="ECO:0000313" key="10">
    <source>
        <dbReference type="EMBL" id="KJN21563.1"/>
    </source>
</evidence>
<feature type="transmembrane region" description="Helical" evidence="8">
    <location>
        <begin position="15"/>
        <end position="36"/>
    </location>
</feature>
<dbReference type="InterPro" id="IPR040423">
    <property type="entry name" value="PEA_transferase"/>
</dbReference>
<accession>A0A0F1AIL0</accession>
<evidence type="ECO:0000256" key="6">
    <source>
        <dbReference type="ARBA" id="ARBA00023136"/>
    </source>
</evidence>
<keyword evidence="2" id="KW-1003">Cell membrane</keyword>
<evidence type="ECO:0000256" key="3">
    <source>
        <dbReference type="ARBA" id="ARBA00022679"/>
    </source>
</evidence>
<evidence type="ECO:0000313" key="11">
    <source>
        <dbReference type="Proteomes" id="UP000033352"/>
    </source>
</evidence>
<dbReference type="InterPro" id="IPR000917">
    <property type="entry name" value="Sulfatase_N"/>
</dbReference>
<keyword evidence="3" id="KW-0808">Transferase</keyword>
<feature type="transmembrane region" description="Helical" evidence="8">
    <location>
        <begin position="42"/>
        <end position="61"/>
    </location>
</feature>
<dbReference type="GO" id="GO:0009244">
    <property type="term" value="P:lipopolysaccharide core region biosynthetic process"/>
    <property type="evidence" value="ECO:0007669"/>
    <property type="project" value="TreeGrafter"/>
</dbReference>
<reference evidence="10 11" key="1">
    <citation type="submission" date="2015-03" db="EMBL/GenBank/DDBJ databases">
        <authorList>
            <person name="McCorrison J."/>
            <person name="Sanka R."/>
            <person name="Adams M."/>
            <person name="Brinkac L."/>
            <person name="Nierman W."/>
            <person name="Sutton G."/>
            <person name="Nelson K."/>
            <person name="Kiedrowski L."/>
            <person name="Guerrero D."/>
            <person name="Bonomo R."/>
        </authorList>
    </citation>
    <scope>NUCLEOTIDE SEQUENCE [LARGE SCALE GENOMIC DNA]</scope>
    <source>
        <strain evidence="10 11">35699</strain>
    </source>
</reference>
<dbReference type="InterPro" id="IPR017850">
    <property type="entry name" value="Alkaline_phosphatase_core_sf"/>
</dbReference>
<evidence type="ECO:0000256" key="5">
    <source>
        <dbReference type="ARBA" id="ARBA00022989"/>
    </source>
</evidence>
<evidence type="ECO:0000256" key="4">
    <source>
        <dbReference type="ARBA" id="ARBA00022692"/>
    </source>
</evidence>
<sequence length="550" mass="61099">MSFAKTSALIINKKLSSHFLILLLVSVLIQLWPVFLTQPARFAVRIAICNALLLVCAAAVYRSLPGKIVAFVLTTLLTLNFAIAYSTWSVYQSEFNTVFAMSILGTHVAEVKSMSGLYLNCLPAVAAYFIVTWYAIKSASEHASSRVKAIGFVLLAVYLGWYSTANWLKKRHDLEVYYPLSSRILTNTPFYTGAEFIIAHRDNALAQKISQHSVNYPALQYQDTGIENYVVIVGESARRSNMQLYGFNQDTTPVEAGLAKDALIFSNAIAPASATVLSVPMILSKADPDHFTADKLADNIVSVAKKTGYHTEWISAQGNTGKSNNYIVAIASVSQKAQWIDTHYDTELLPALDEALKTPGKKLIFLHINGSHEMACDRYPASANILHTGNKYEDCYNNAILFTDAFIGEVVKRLQGSASSLLYFSDHGLEKNPQLNSLYMHGSRNPSKEAYQVPQFIWYSQQALNAQKRAVGWVHELWPTASNYELMLTWLGITTGVDQCSSVLEACYQAPTLIPVIDGGRHIYDYDQLRDTFSSPDRHTPWRKAKASSL</sequence>
<feature type="transmembrane region" description="Helical" evidence="8">
    <location>
        <begin position="68"/>
        <end position="88"/>
    </location>
</feature>
<comment type="subcellular location">
    <subcellularLocation>
        <location evidence="1">Cell membrane</location>
        <topology evidence="1">Multi-pass membrane protein</topology>
    </subcellularLocation>
</comment>
<dbReference type="Proteomes" id="UP000033352">
    <property type="component" value="Unassembled WGS sequence"/>
</dbReference>
<feature type="transmembrane region" description="Helical" evidence="8">
    <location>
        <begin position="148"/>
        <end position="168"/>
    </location>
</feature>